<keyword evidence="8" id="KW-1185">Reference proteome</keyword>
<sequence length="281" mass="30662">MGRSLVKGVLFHQDNAPVHMSFTAMAAIHDCVFNLIDHLPYSPALAESDFHLFPKLKAAISGTHFQSDDDVILAVDGFLTSQDKEALAAEQGNPIPDKPIVFMKPTTSYITEGQAIQIPKASTCLFFEVELGVVINKTCKNVKSTDIDDFIGGFVLVLDMTAKDFQDEAKRKGQPWCLAKGFDTACPVSDFIEKHKVPDYNDIRLWLKVDGRIKQDSSTSDMIFCIPDVISYISQYMTLEEGDVVITGSPAGAGPVVAGEIIEAGLADIVSMKFRVESGGH</sequence>
<dbReference type="Gene3D" id="3.90.850.10">
    <property type="entry name" value="Fumarylacetoacetase-like, C-terminal domain"/>
    <property type="match status" value="1"/>
</dbReference>
<protein>
    <recommendedName>
        <fullName evidence="5">oxaloacetate tautomerase</fullName>
        <ecNumber evidence="5">5.3.2.2</ecNumber>
    </recommendedName>
    <alternativeName>
        <fullName evidence="3">Fumarylacetoacetate hydrolase domain-containing protein 1</fullName>
    </alternativeName>
</protein>
<evidence type="ECO:0000256" key="2">
    <source>
        <dbReference type="ARBA" id="ARBA00022723"/>
    </source>
</evidence>
<dbReference type="Pfam" id="PF01557">
    <property type="entry name" value="FAA_hydrolase"/>
    <property type="match status" value="1"/>
</dbReference>
<proteinExistence type="inferred from homology"/>
<dbReference type="GO" id="GO:0005739">
    <property type="term" value="C:mitochondrion"/>
    <property type="evidence" value="ECO:0007669"/>
    <property type="project" value="TreeGrafter"/>
</dbReference>
<dbReference type="InterPro" id="IPR011234">
    <property type="entry name" value="Fumarylacetoacetase-like_C"/>
</dbReference>
<feature type="domain" description="Fumarylacetoacetase-like C-terminal" evidence="6">
    <location>
        <begin position="89"/>
        <end position="276"/>
    </location>
</feature>
<dbReference type="EMBL" id="VSWD01000008">
    <property type="protein sequence ID" value="KAK3096062.1"/>
    <property type="molecule type" value="Genomic_DNA"/>
</dbReference>
<comment type="catalytic activity">
    <reaction evidence="4">
        <text>oxaloacetate = enol-oxaloacetate</text>
        <dbReference type="Rhea" id="RHEA:16021"/>
        <dbReference type="ChEBI" id="CHEBI:16452"/>
        <dbReference type="ChEBI" id="CHEBI:17479"/>
        <dbReference type="EC" id="5.3.2.2"/>
    </reaction>
    <physiologicalReaction direction="right-to-left" evidence="4">
        <dbReference type="Rhea" id="RHEA:16023"/>
    </physiologicalReaction>
</comment>
<dbReference type="PANTHER" id="PTHR11820">
    <property type="entry name" value="ACYLPYRUVASE"/>
    <property type="match status" value="1"/>
</dbReference>
<dbReference type="InterPro" id="IPR036663">
    <property type="entry name" value="Fumarylacetoacetase_C_sf"/>
</dbReference>
<comment type="caution">
    <text evidence="7">The sequence shown here is derived from an EMBL/GenBank/DDBJ whole genome shotgun (WGS) entry which is preliminary data.</text>
</comment>
<organism evidence="7 8">
    <name type="scientific">Pinctada imbricata</name>
    <name type="common">Atlantic pearl-oyster</name>
    <name type="synonym">Pinctada martensii</name>
    <dbReference type="NCBI Taxonomy" id="66713"/>
    <lineage>
        <taxon>Eukaryota</taxon>
        <taxon>Metazoa</taxon>
        <taxon>Spiralia</taxon>
        <taxon>Lophotrochozoa</taxon>
        <taxon>Mollusca</taxon>
        <taxon>Bivalvia</taxon>
        <taxon>Autobranchia</taxon>
        <taxon>Pteriomorphia</taxon>
        <taxon>Pterioida</taxon>
        <taxon>Pterioidea</taxon>
        <taxon>Pteriidae</taxon>
        <taxon>Pinctada</taxon>
    </lineage>
</organism>
<evidence type="ECO:0000313" key="7">
    <source>
        <dbReference type="EMBL" id="KAK3096062.1"/>
    </source>
</evidence>
<dbReference type="AlphaFoldDB" id="A0AA89C602"/>
<evidence type="ECO:0000256" key="5">
    <source>
        <dbReference type="ARBA" id="ARBA00044973"/>
    </source>
</evidence>
<evidence type="ECO:0000256" key="1">
    <source>
        <dbReference type="ARBA" id="ARBA00010211"/>
    </source>
</evidence>
<accession>A0AA89C602</accession>
<dbReference type="PANTHER" id="PTHR11820:SF7">
    <property type="entry name" value="ACYLPYRUVASE FAHD1, MITOCHONDRIAL"/>
    <property type="match status" value="1"/>
</dbReference>
<dbReference type="Gene3D" id="3.30.420.10">
    <property type="entry name" value="Ribonuclease H-like superfamily/Ribonuclease H"/>
    <property type="match status" value="1"/>
</dbReference>
<dbReference type="SUPFAM" id="SSF56529">
    <property type="entry name" value="FAH"/>
    <property type="match status" value="1"/>
</dbReference>
<dbReference type="GO" id="GO:0050163">
    <property type="term" value="F:oxaloacetate tautomerase activity"/>
    <property type="evidence" value="ECO:0007669"/>
    <property type="project" value="UniProtKB-EC"/>
</dbReference>
<evidence type="ECO:0000259" key="6">
    <source>
        <dbReference type="Pfam" id="PF01557"/>
    </source>
</evidence>
<name>A0AA89C602_PINIB</name>
<dbReference type="GO" id="GO:0046872">
    <property type="term" value="F:metal ion binding"/>
    <property type="evidence" value="ECO:0007669"/>
    <property type="project" value="UniProtKB-KW"/>
</dbReference>
<evidence type="ECO:0000313" key="8">
    <source>
        <dbReference type="Proteomes" id="UP001186944"/>
    </source>
</evidence>
<dbReference type="GO" id="GO:0018773">
    <property type="term" value="F:acetylpyruvate hydrolase activity"/>
    <property type="evidence" value="ECO:0007669"/>
    <property type="project" value="TreeGrafter"/>
</dbReference>
<evidence type="ECO:0000256" key="3">
    <source>
        <dbReference type="ARBA" id="ARBA00042340"/>
    </source>
</evidence>
<evidence type="ECO:0000256" key="4">
    <source>
        <dbReference type="ARBA" id="ARBA00044911"/>
    </source>
</evidence>
<gene>
    <name evidence="7" type="ORF">FSP39_022681</name>
</gene>
<dbReference type="GO" id="GO:0003676">
    <property type="term" value="F:nucleic acid binding"/>
    <property type="evidence" value="ECO:0007669"/>
    <property type="project" value="InterPro"/>
</dbReference>
<comment type="similarity">
    <text evidence="1">Belongs to the FAH family.</text>
</comment>
<dbReference type="EC" id="5.3.2.2" evidence="5"/>
<reference evidence="7" key="1">
    <citation type="submission" date="2019-08" db="EMBL/GenBank/DDBJ databases">
        <title>The improved chromosome-level genome for the pearl oyster Pinctada fucata martensii using PacBio sequencing and Hi-C.</title>
        <authorList>
            <person name="Zheng Z."/>
        </authorList>
    </citation>
    <scope>NUCLEOTIDE SEQUENCE</scope>
    <source>
        <strain evidence="7">ZZ-2019</strain>
        <tissue evidence="7">Adductor muscle</tissue>
    </source>
</reference>
<dbReference type="Proteomes" id="UP001186944">
    <property type="component" value="Unassembled WGS sequence"/>
</dbReference>
<dbReference type="InterPro" id="IPR036397">
    <property type="entry name" value="RNaseH_sf"/>
</dbReference>
<keyword evidence="2" id="KW-0479">Metal-binding</keyword>